<accession>A0ACB8CUX6</accession>
<dbReference type="EMBL" id="CM023473">
    <property type="protein sequence ID" value="KAH7952992.1"/>
    <property type="molecule type" value="Genomic_DNA"/>
</dbReference>
<keyword evidence="2" id="KW-1185">Reference proteome</keyword>
<evidence type="ECO:0000313" key="2">
    <source>
        <dbReference type="Proteomes" id="UP000821865"/>
    </source>
</evidence>
<comment type="caution">
    <text evidence="1">The sequence shown here is derived from an EMBL/GenBank/DDBJ whole genome shotgun (WGS) entry which is preliminary data.</text>
</comment>
<dbReference type="Proteomes" id="UP000821865">
    <property type="component" value="Chromosome 4"/>
</dbReference>
<reference evidence="1" key="1">
    <citation type="submission" date="2020-05" db="EMBL/GenBank/DDBJ databases">
        <title>Large-scale comparative analyses of tick genomes elucidate their genetic diversity and vector capacities.</title>
        <authorList>
            <person name="Jia N."/>
            <person name="Wang J."/>
            <person name="Shi W."/>
            <person name="Du L."/>
            <person name="Sun Y."/>
            <person name="Zhan W."/>
            <person name="Jiang J."/>
            <person name="Wang Q."/>
            <person name="Zhang B."/>
            <person name="Ji P."/>
            <person name="Sakyi L.B."/>
            <person name="Cui X."/>
            <person name="Yuan T."/>
            <person name="Jiang B."/>
            <person name="Yang W."/>
            <person name="Lam T.T.-Y."/>
            <person name="Chang Q."/>
            <person name="Ding S."/>
            <person name="Wang X."/>
            <person name="Zhu J."/>
            <person name="Ruan X."/>
            <person name="Zhao L."/>
            <person name="Wei J."/>
            <person name="Que T."/>
            <person name="Du C."/>
            <person name="Cheng J."/>
            <person name="Dai P."/>
            <person name="Han X."/>
            <person name="Huang E."/>
            <person name="Gao Y."/>
            <person name="Liu J."/>
            <person name="Shao H."/>
            <person name="Ye R."/>
            <person name="Li L."/>
            <person name="Wei W."/>
            <person name="Wang X."/>
            <person name="Wang C."/>
            <person name="Yang T."/>
            <person name="Huo Q."/>
            <person name="Li W."/>
            <person name="Guo W."/>
            <person name="Chen H."/>
            <person name="Zhou L."/>
            <person name="Ni X."/>
            <person name="Tian J."/>
            <person name="Zhou Y."/>
            <person name="Sheng Y."/>
            <person name="Liu T."/>
            <person name="Pan Y."/>
            <person name="Xia L."/>
            <person name="Li J."/>
            <person name="Zhao F."/>
            <person name="Cao W."/>
        </authorList>
    </citation>
    <scope>NUCLEOTIDE SEQUENCE</scope>
    <source>
        <strain evidence="1">Dsil-2018</strain>
    </source>
</reference>
<name>A0ACB8CUX6_DERSI</name>
<sequence length="97" mass="10470">MAHPFSELVKSRLWTCTLKGRLHCFETSTMPATVDAAQLSGQRQVSPPNPLPKALSSEFGSLFAPGLGLAKGSVHRIKIRLAGPPVASKLRRLPLKL</sequence>
<proteinExistence type="predicted"/>
<evidence type="ECO:0000313" key="1">
    <source>
        <dbReference type="EMBL" id="KAH7952992.1"/>
    </source>
</evidence>
<protein>
    <submittedName>
        <fullName evidence="1">Uncharacterized protein</fullName>
    </submittedName>
</protein>
<organism evidence="1 2">
    <name type="scientific">Dermacentor silvarum</name>
    <name type="common">Tick</name>
    <dbReference type="NCBI Taxonomy" id="543639"/>
    <lineage>
        <taxon>Eukaryota</taxon>
        <taxon>Metazoa</taxon>
        <taxon>Ecdysozoa</taxon>
        <taxon>Arthropoda</taxon>
        <taxon>Chelicerata</taxon>
        <taxon>Arachnida</taxon>
        <taxon>Acari</taxon>
        <taxon>Parasitiformes</taxon>
        <taxon>Ixodida</taxon>
        <taxon>Ixodoidea</taxon>
        <taxon>Ixodidae</taxon>
        <taxon>Rhipicephalinae</taxon>
        <taxon>Dermacentor</taxon>
    </lineage>
</organism>
<gene>
    <name evidence="1" type="ORF">HPB49_003321</name>
</gene>